<dbReference type="Proteomes" id="UP000316759">
    <property type="component" value="Unassembled WGS sequence"/>
</dbReference>
<feature type="region of interest" description="Disordered" evidence="1">
    <location>
        <begin position="106"/>
        <end position="171"/>
    </location>
</feature>
<evidence type="ECO:0000313" key="4">
    <source>
        <dbReference type="Proteomes" id="UP000316759"/>
    </source>
</evidence>
<dbReference type="EMBL" id="SUNJ01006809">
    <property type="protein sequence ID" value="TPP62458.1"/>
    <property type="molecule type" value="Genomic_DNA"/>
</dbReference>
<keyword evidence="4" id="KW-1185">Reference proteome</keyword>
<evidence type="ECO:0000256" key="1">
    <source>
        <dbReference type="SAM" id="MobiDB-lite"/>
    </source>
</evidence>
<comment type="caution">
    <text evidence="3">The sequence shown here is derived from an EMBL/GenBank/DDBJ whole genome shotgun (WGS) entry which is preliminary data.</text>
</comment>
<dbReference type="AlphaFoldDB" id="A0A504YX67"/>
<evidence type="ECO:0000313" key="3">
    <source>
        <dbReference type="EMBL" id="TPP62458.1"/>
    </source>
</evidence>
<evidence type="ECO:0000256" key="2">
    <source>
        <dbReference type="SAM" id="SignalP"/>
    </source>
</evidence>
<feature type="signal peptide" evidence="2">
    <location>
        <begin position="1"/>
        <end position="21"/>
    </location>
</feature>
<sequence>MQSHSLCLFLVIGFVVSFVRTVPTGPSTESTAATSGDSTVSYQSPKPLSTEHTRKPRCDISFSNHVWCYIWKKLRLHRLFGKCKPLCVLAETNDVANNEAPAVQKTMSTTLTEPGITLQPTTGLEIGTESGTEETPRPTRDTCDDEDDDDVDDDDDDDDCDDDDDDEGKDD</sequence>
<gene>
    <name evidence="3" type="ORF">FGIG_03434</name>
</gene>
<feature type="region of interest" description="Disordered" evidence="1">
    <location>
        <begin position="25"/>
        <end position="55"/>
    </location>
</feature>
<proteinExistence type="predicted"/>
<feature type="compositionally biased region" description="Polar residues" evidence="1">
    <location>
        <begin position="25"/>
        <end position="47"/>
    </location>
</feature>
<organism evidence="3 4">
    <name type="scientific">Fasciola gigantica</name>
    <name type="common">Giant liver fluke</name>
    <dbReference type="NCBI Taxonomy" id="46835"/>
    <lineage>
        <taxon>Eukaryota</taxon>
        <taxon>Metazoa</taxon>
        <taxon>Spiralia</taxon>
        <taxon>Lophotrochozoa</taxon>
        <taxon>Platyhelminthes</taxon>
        <taxon>Trematoda</taxon>
        <taxon>Digenea</taxon>
        <taxon>Plagiorchiida</taxon>
        <taxon>Echinostomata</taxon>
        <taxon>Echinostomatoidea</taxon>
        <taxon>Fasciolidae</taxon>
        <taxon>Fasciola</taxon>
    </lineage>
</organism>
<feature type="compositionally biased region" description="Acidic residues" evidence="1">
    <location>
        <begin position="143"/>
        <end position="171"/>
    </location>
</feature>
<feature type="compositionally biased region" description="Polar residues" evidence="1">
    <location>
        <begin position="106"/>
        <end position="122"/>
    </location>
</feature>
<keyword evidence="2" id="KW-0732">Signal</keyword>
<feature type="chain" id="PRO_5021371489" evidence="2">
    <location>
        <begin position="22"/>
        <end position="171"/>
    </location>
</feature>
<name>A0A504YX67_FASGI</name>
<protein>
    <submittedName>
        <fullName evidence="3">Uncharacterized protein</fullName>
    </submittedName>
</protein>
<reference evidence="3 4" key="1">
    <citation type="submission" date="2019-04" db="EMBL/GenBank/DDBJ databases">
        <title>Annotation for the trematode Fasciola gigantica.</title>
        <authorList>
            <person name="Choi Y.-J."/>
        </authorList>
    </citation>
    <scope>NUCLEOTIDE SEQUENCE [LARGE SCALE GENOMIC DNA]</scope>
    <source>
        <strain evidence="3">Uganda_cow_1</strain>
    </source>
</reference>
<accession>A0A504YX67</accession>